<dbReference type="EMBL" id="JANHOG010000862">
    <property type="protein sequence ID" value="KAJ3551114.1"/>
    <property type="molecule type" value="Genomic_DNA"/>
</dbReference>
<name>A0ACC1T1A3_9APHY</name>
<organism evidence="1 2">
    <name type="scientific">Phlebia brevispora</name>
    <dbReference type="NCBI Taxonomy" id="194682"/>
    <lineage>
        <taxon>Eukaryota</taxon>
        <taxon>Fungi</taxon>
        <taxon>Dikarya</taxon>
        <taxon>Basidiomycota</taxon>
        <taxon>Agaricomycotina</taxon>
        <taxon>Agaricomycetes</taxon>
        <taxon>Polyporales</taxon>
        <taxon>Meruliaceae</taxon>
        <taxon>Phlebia</taxon>
    </lineage>
</organism>
<proteinExistence type="predicted"/>
<comment type="caution">
    <text evidence="1">The sequence shown here is derived from an EMBL/GenBank/DDBJ whole genome shotgun (WGS) entry which is preliminary data.</text>
</comment>
<evidence type="ECO:0000313" key="1">
    <source>
        <dbReference type="EMBL" id="KAJ3551114.1"/>
    </source>
</evidence>
<dbReference type="Proteomes" id="UP001148662">
    <property type="component" value="Unassembled WGS sequence"/>
</dbReference>
<protein>
    <submittedName>
        <fullName evidence="1">Uncharacterized protein</fullName>
    </submittedName>
</protein>
<accession>A0ACC1T1A3</accession>
<sequence length="541" mass="57123">MTSRPRPPVEYDFAFETVTGFFLQDSDSTDPNTFDVISSDFGLVSSAAPLHWQAFEWTISELNRVAPKDVSYRVLYIARHGEGYHNVAESIYGSVTWDDYWSKINSDGNITWGPDAELTLLGIAQARSLSSAWRFQAEAGVPLPQSFYVSPLTRALDTLNATWGDWVLTRPDIPAPVVIEGLRETIGVHTCDMRRSKTFIAHRYPSWSFEEGFAEADPFWTPDTRETADAQQARARRALVEILGQDDATCRSFLSTLVLSLSLFSVATADKHISRRHHALNRLERDHTAGKRFDSARMTYYEAGLGACGQTNSDSDFIVALNSAQYDGGSHCFETITISYNGKSTSAQITDECPGCPYGGLDLTPGLFSFFSSEDAGVIYGEWDFGSGGGAADSPSPTPTPTPTPPPPPPTTTWKPTSTWSPLPLPTTTSTKHTTSTPPPPPTTSSTSTTPSSSAAPSSSSVASSSAVASSSSVASSSVASSSSAASSTASASATSSGASASATASSSSAAPVPTSAGGINSLNQAFAQMAALDAAGASAQ</sequence>
<evidence type="ECO:0000313" key="2">
    <source>
        <dbReference type="Proteomes" id="UP001148662"/>
    </source>
</evidence>
<reference evidence="1" key="1">
    <citation type="submission" date="2022-07" db="EMBL/GenBank/DDBJ databases">
        <title>Genome Sequence of Phlebia brevispora.</title>
        <authorList>
            <person name="Buettner E."/>
        </authorList>
    </citation>
    <scope>NUCLEOTIDE SEQUENCE</scope>
    <source>
        <strain evidence="1">MPL23</strain>
    </source>
</reference>
<keyword evidence="2" id="KW-1185">Reference proteome</keyword>
<gene>
    <name evidence="1" type="ORF">NM688_g4921</name>
</gene>